<protein>
    <submittedName>
        <fullName evidence="1">Uncharacterized protein</fullName>
    </submittedName>
</protein>
<gene>
    <name evidence="1" type="ORF">OOU_Y34scaffold00528g39</name>
</gene>
<accession>A0AA97PL74</accession>
<proteinExistence type="predicted"/>
<reference evidence="1" key="1">
    <citation type="journal article" date="2012" name="PLoS Genet.">
        <title>Comparative analysis of the genomes of two field isolates of the rice blast fungus Magnaporthe oryzae.</title>
        <authorList>
            <person name="Xue M."/>
            <person name="Yang J."/>
            <person name="Li Z."/>
            <person name="Hu S."/>
            <person name="Yao N."/>
            <person name="Dean R.A."/>
            <person name="Zhao W."/>
            <person name="Shen M."/>
            <person name="Zhang H."/>
            <person name="Li C."/>
            <person name="Liu L."/>
            <person name="Cao L."/>
            <person name="Xu X."/>
            <person name="Xing Y."/>
            <person name="Hsiang T."/>
            <person name="Zhang Z."/>
            <person name="Xu J.R."/>
            <person name="Peng Y.L."/>
        </authorList>
    </citation>
    <scope>NUCLEOTIDE SEQUENCE</scope>
    <source>
        <strain evidence="1">Y34</strain>
    </source>
</reference>
<evidence type="ECO:0000313" key="1">
    <source>
        <dbReference type="EMBL" id="ELQ38747.1"/>
    </source>
</evidence>
<organism evidence="1">
    <name type="scientific">Pyricularia oryzae (strain Y34)</name>
    <name type="common">Rice blast fungus</name>
    <name type="synonym">Magnaporthe oryzae</name>
    <dbReference type="NCBI Taxonomy" id="1143189"/>
    <lineage>
        <taxon>Eukaryota</taxon>
        <taxon>Fungi</taxon>
        <taxon>Dikarya</taxon>
        <taxon>Ascomycota</taxon>
        <taxon>Pezizomycotina</taxon>
        <taxon>Sordariomycetes</taxon>
        <taxon>Sordariomycetidae</taxon>
        <taxon>Magnaporthales</taxon>
        <taxon>Pyriculariaceae</taxon>
        <taxon>Pyricularia</taxon>
    </lineage>
</organism>
<sequence length="28" mass="2851">MHVGAGRLPSALVEVLPGFGSGDQDGRQ</sequence>
<name>A0AA97PL74_PYRO3</name>
<dbReference type="EMBL" id="JH793541">
    <property type="protein sequence ID" value="ELQ38747.1"/>
    <property type="molecule type" value="Genomic_DNA"/>
</dbReference>
<dbReference type="AlphaFoldDB" id="A0AA97PL74"/>
<dbReference type="Proteomes" id="UP000011086">
    <property type="component" value="Unassembled WGS sequence"/>
</dbReference>